<protein>
    <submittedName>
        <fullName evidence="2">MBL fold metallo-hydrolase</fullName>
    </submittedName>
</protein>
<dbReference type="InterPro" id="IPR036866">
    <property type="entry name" value="RibonucZ/Hydroxyglut_hydro"/>
</dbReference>
<dbReference type="SUPFAM" id="SSF56281">
    <property type="entry name" value="Metallo-hydrolase/oxidoreductase"/>
    <property type="match status" value="1"/>
</dbReference>
<dbReference type="Proteomes" id="UP001198163">
    <property type="component" value="Unassembled WGS sequence"/>
</dbReference>
<sequence length="155" mass="16628">MAISKLGESVPVYAPFDATGITSFPVGEKREISGIGVETVPSYNAVKTQYHPRRDGNAGFIFTLGETRVYVAGDTERIPEMKEIECDIAVVPLGQVYTMLSVEDAVESVLDSGASIGVPTHYGSAEGTESDAQRFKDLLIGKGAKSVFLQPLELK</sequence>
<comment type="caution">
    <text evidence="2">The sequence shown here is derived from an EMBL/GenBank/DDBJ whole genome shotgun (WGS) entry which is preliminary data.</text>
</comment>
<dbReference type="PANTHER" id="PTHR43546">
    <property type="entry name" value="UPF0173 METAL-DEPENDENT HYDROLASE MJ1163-RELATED"/>
    <property type="match status" value="1"/>
</dbReference>
<dbReference type="InterPro" id="IPR050114">
    <property type="entry name" value="UPF0173_UPF0282_UlaG_hydrolase"/>
</dbReference>
<evidence type="ECO:0000313" key="3">
    <source>
        <dbReference type="Proteomes" id="UP001198163"/>
    </source>
</evidence>
<name>A0AAE3JHZ2_9SPIR</name>
<reference evidence="2" key="1">
    <citation type="submission" date="2021-08" db="EMBL/GenBank/DDBJ databases">
        <title>Comparative analyses of Brucepasteria parasyntrophica and Teretinema zuelzerae.</title>
        <authorList>
            <person name="Song Y."/>
            <person name="Brune A."/>
        </authorList>
    </citation>
    <scope>NUCLEOTIDE SEQUENCE</scope>
    <source>
        <strain evidence="2">DSM 1903</strain>
    </source>
</reference>
<keyword evidence="3" id="KW-1185">Reference proteome</keyword>
<feature type="domain" description="Metallo-beta-lactamase" evidence="1">
    <location>
        <begin position="21"/>
        <end position="122"/>
    </location>
</feature>
<dbReference type="AlphaFoldDB" id="A0AAE3JHZ2"/>
<dbReference type="PANTHER" id="PTHR43546:SF8">
    <property type="entry name" value="METALLO-BETA-LACTAMASE DOMAIN-CONTAINING PROTEIN"/>
    <property type="match status" value="1"/>
</dbReference>
<dbReference type="EMBL" id="JAINWA010000001">
    <property type="protein sequence ID" value="MCD1653623.1"/>
    <property type="molecule type" value="Genomic_DNA"/>
</dbReference>
<dbReference type="InterPro" id="IPR001279">
    <property type="entry name" value="Metallo-B-lactamas"/>
</dbReference>
<organism evidence="2 3">
    <name type="scientific">Teretinema zuelzerae</name>
    <dbReference type="NCBI Taxonomy" id="156"/>
    <lineage>
        <taxon>Bacteria</taxon>
        <taxon>Pseudomonadati</taxon>
        <taxon>Spirochaetota</taxon>
        <taxon>Spirochaetia</taxon>
        <taxon>Spirochaetales</taxon>
        <taxon>Treponemataceae</taxon>
        <taxon>Teretinema</taxon>
    </lineage>
</organism>
<evidence type="ECO:0000259" key="1">
    <source>
        <dbReference type="Pfam" id="PF12706"/>
    </source>
</evidence>
<proteinExistence type="predicted"/>
<evidence type="ECO:0000313" key="2">
    <source>
        <dbReference type="EMBL" id="MCD1653623.1"/>
    </source>
</evidence>
<dbReference type="Pfam" id="PF12706">
    <property type="entry name" value="Lactamase_B_2"/>
    <property type="match status" value="1"/>
</dbReference>
<dbReference type="Gene3D" id="3.60.15.10">
    <property type="entry name" value="Ribonuclease Z/Hydroxyacylglutathione hydrolase-like"/>
    <property type="match status" value="1"/>
</dbReference>
<gene>
    <name evidence="2" type="ORF">K7J14_02785</name>
</gene>
<accession>A0AAE3JHZ2</accession>